<dbReference type="InterPro" id="IPR017871">
    <property type="entry name" value="ABC_transporter-like_CS"/>
</dbReference>
<dbReference type="InterPro" id="IPR027417">
    <property type="entry name" value="P-loop_NTPase"/>
</dbReference>
<dbReference type="InterPro" id="IPR052156">
    <property type="entry name" value="BCAA_Transport_ATP-bd_LivF"/>
</dbReference>
<evidence type="ECO:0000256" key="4">
    <source>
        <dbReference type="ARBA" id="ARBA00022840"/>
    </source>
</evidence>
<keyword evidence="4 7" id="KW-0067">ATP-binding</keyword>
<keyword evidence="5" id="KW-0029">Amino-acid transport</keyword>
<keyword evidence="3" id="KW-0547">Nucleotide-binding</keyword>
<organism evidence="7 8">
    <name type="scientific">Kaistia dalseonensis</name>
    <dbReference type="NCBI Taxonomy" id="410840"/>
    <lineage>
        <taxon>Bacteria</taxon>
        <taxon>Pseudomonadati</taxon>
        <taxon>Pseudomonadota</taxon>
        <taxon>Alphaproteobacteria</taxon>
        <taxon>Hyphomicrobiales</taxon>
        <taxon>Kaistiaceae</taxon>
        <taxon>Kaistia</taxon>
    </lineage>
</organism>
<dbReference type="RefSeq" id="WP_266349106.1">
    <property type="nucleotide sequence ID" value="NZ_JAPKNG010000003.1"/>
</dbReference>
<evidence type="ECO:0000256" key="2">
    <source>
        <dbReference type="ARBA" id="ARBA00022448"/>
    </source>
</evidence>
<dbReference type="Pfam" id="PF00005">
    <property type="entry name" value="ABC_tran"/>
    <property type="match status" value="1"/>
</dbReference>
<comment type="similarity">
    <text evidence="1">Belongs to the ABC transporter superfamily.</text>
</comment>
<dbReference type="InterPro" id="IPR003439">
    <property type="entry name" value="ABC_transporter-like_ATP-bd"/>
</dbReference>
<evidence type="ECO:0000256" key="3">
    <source>
        <dbReference type="ARBA" id="ARBA00022741"/>
    </source>
</evidence>
<comment type="caution">
    <text evidence="7">The sequence shown here is derived from an EMBL/GenBank/DDBJ whole genome shotgun (WGS) entry which is preliminary data.</text>
</comment>
<dbReference type="EMBL" id="JAUSVO010000003">
    <property type="protein sequence ID" value="MDQ0438204.1"/>
    <property type="molecule type" value="Genomic_DNA"/>
</dbReference>
<dbReference type="PANTHER" id="PTHR43820:SF5">
    <property type="entry name" value="HIGH-AFFINITY BRANCHED-CHAIN AMINO ACID TRANSPORT ATP-BINDING PROTEIN"/>
    <property type="match status" value="1"/>
</dbReference>
<evidence type="ECO:0000313" key="8">
    <source>
        <dbReference type="Proteomes" id="UP001241603"/>
    </source>
</evidence>
<accession>A0ABU0H7C5</accession>
<dbReference type="SMART" id="SM00382">
    <property type="entry name" value="AAA"/>
    <property type="match status" value="1"/>
</dbReference>
<dbReference type="Gene3D" id="3.40.50.300">
    <property type="entry name" value="P-loop containing nucleotide triphosphate hydrolases"/>
    <property type="match status" value="1"/>
</dbReference>
<reference evidence="7 8" key="1">
    <citation type="submission" date="2023-07" db="EMBL/GenBank/DDBJ databases">
        <title>Genomic Encyclopedia of Type Strains, Phase IV (KMG-IV): sequencing the most valuable type-strain genomes for metagenomic binning, comparative biology and taxonomic classification.</title>
        <authorList>
            <person name="Goeker M."/>
        </authorList>
    </citation>
    <scope>NUCLEOTIDE SEQUENCE [LARGE SCALE GENOMIC DNA]</scope>
    <source>
        <strain evidence="7 8">B6-8</strain>
    </source>
</reference>
<keyword evidence="2" id="KW-0813">Transport</keyword>
<dbReference type="PROSITE" id="PS50893">
    <property type="entry name" value="ABC_TRANSPORTER_2"/>
    <property type="match status" value="1"/>
</dbReference>
<evidence type="ECO:0000259" key="6">
    <source>
        <dbReference type="PROSITE" id="PS50893"/>
    </source>
</evidence>
<dbReference type="CDD" id="cd03224">
    <property type="entry name" value="ABC_TM1139_LivF_branched"/>
    <property type="match status" value="1"/>
</dbReference>
<evidence type="ECO:0000256" key="1">
    <source>
        <dbReference type="ARBA" id="ARBA00005417"/>
    </source>
</evidence>
<protein>
    <submittedName>
        <fullName evidence="7">Branched-chain amino acid transport system ATP-binding protein</fullName>
    </submittedName>
</protein>
<dbReference type="GO" id="GO:0005524">
    <property type="term" value="F:ATP binding"/>
    <property type="evidence" value="ECO:0007669"/>
    <property type="project" value="UniProtKB-KW"/>
</dbReference>
<name>A0ABU0H7C5_9HYPH</name>
<feature type="domain" description="ABC transporter" evidence="6">
    <location>
        <begin position="4"/>
        <end position="233"/>
    </location>
</feature>
<evidence type="ECO:0000313" key="7">
    <source>
        <dbReference type="EMBL" id="MDQ0438204.1"/>
    </source>
</evidence>
<evidence type="ECO:0000256" key="5">
    <source>
        <dbReference type="ARBA" id="ARBA00022970"/>
    </source>
</evidence>
<dbReference type="Proteomes" id="UP001241603">
    <property type="component" value="Unassembled WGS sequence"/>
</dbReference>
<dbReference type="SUPFAM" id="SSF52540">
    <property type="entry name" value="P-loop containing nucleoside triphosphate hydrolases"/>
    <property type="match status" value="1"/>
</dbReference>
<keyword evidence="8" id="KW-1185">Reference proteome</keyword>
<sequence>MSLLSVENLDVFYGDFRAVRGAHLELAAGQTIAIIGANGAGKSTLLNAIVGLSGRKSGSIRFDGRDIGREPTDRIARAGITMVPEGRRLFGSLTVEDNLLVGLAAERPGPWTLEAVYALFPRLGELSKMTAGSLSGGQQQMVSIGRALMTNPRVLLCDEISLGLAPKIIGDIYRCFETITASGVSVVLIEQNVVQACAAADYVYCMLEGHMSLEGRPEDLSQAQITAAYFGTGEALP</sequence>
<dbReference type="PANTHER" id="PTHR43820">
    <property type="entry name" value="HIGH-AFFINITY BRANCHED-CHAIN AMINO ACID TRANSPORT ATP-BINDING PROTEIN LIVF"/>
    <property type="match status" value="1"/>
</dbReference>
<dbReference type="InterPro" id="IPR003593">
    <property type="entry name" value="AAA+_ATPase"/>
</dbReference>
<proteinExistence type="inferred from homology"/>
<gene>
    <name evidence="7" type="ORF">QO014_002596</name>
</gene>
<dbReference type="PROSITE" id="PS00211">
    <property type="entry name" value="ABC_TRANSPORTER_1"/>
    <property type="match status" value="1"/>
</dbReference>